<protein>
    <submittedName>
        <fullName evidence="1">Uncharacterized protein</fullName>
    </submittedName>
</protein>
<dbReference type="EMBL" id="CP137641">
    <property type="protein sequence ID" value="WOX55059.1"/>
    <property type="molecule type" value="Genomic_DNA"/>
</dbReference>
<keyword evidence="2" id="KW-1185">Reference proteome</keyword>
<gene>
    <name evidence="1" type="ORF">R6Y95_06175</name>
</gene>
<accession>A0ABD8A676</accession>
<name>A0ABD8A676_9EURY</name>
<evidence type="ECO:0000313" key="1">
    <source>
        <dbReference type="EMBL" id="WOX55059.1"/>
    </source>
</evidence>
<evidence type="ECO:0000313" key="2">
    <source>
        <dbReference type="Proteomes" id="UP001626603"/>
    </source>
</evidence>
<reference evidence="1 2" key="1">
    <citation type="submission" date="2023-10" db="EMBL/GenBank/DDBJ databases">
        <title>The complete genome sequence of Methanoculleus palmolei DSM 4273.</title>
        <authorList>
            <person name="Lai S.-J."/>
            <person name="You Y.-T."/>
            <person name="Chen S.-C."/>
        </authorList>
    </citation>
    <scope>NUCLEOTIDE SEQUENCE [LARGE SCALE GENOMIC DNA]</scope>
    <source>
        <strain evidence="1 2">DSM 4273</strain>
    </source>
</reference>
<dbReference type="Proteomes" id="UP001626603">
    <property type="component" value="Chromosome"/>
</dbReference>
<dbReference type="AlphaFoldDB" id="A0ABD8A676"/>
<sequence>MTEYLDLIKSRSEVTLLAVMQCVAHGETASVKNVAKMVLKDEHIVHCIPCIPTLDDIEDIVVAVAERWGFTVRSQEGERVVVGVEDW</sequence>
<organism evidence="1 2">
    <name type="scientific">Methanoculleus palmolei</name>
    <dbReference type="NCBI Taxonomy" id="72612"/>
    <lineage>
        <taxon>Archaea</taxon>
        <taxon>Methanobacteriati</taxon>
        <taxon>Methanobacteriota</taxon>
        <taxon>Stenosarchaea group</taxon>
        <taxon>Methanomicrobia</taxon>
        <taxon>Methanomicrobiales</taxon>
        <taxon>Methanomicrobiaceae</taxon>
        <taxon>Methanoculleus</taxon>
    </lineage>
</organism>
<proteinExistence type="predicted"/>